<organism evidence="6 7">
    <name type="scientific">Paraurantiacibacter namhicola</name>
    <dbReference type="NCBI Taxonomy" id="645517"/>
    <lineage>
        <taxon>Bacteria</taxon>
        <taxon>Pseudomonadati</taxon>
        <taxon>Pseudomonadota</taxon>
        <taxon>Alphaproteobacteria</taxon>
        <taxon>Sphingomonadales</taxon>
        <taxon>Erythrobacteraceae</taxon>
        <taxon>Paraurantiacibacter</taxon>
    </lineage>
</organism>
<dbReference type="InterPro" id="IPR016161">
    <property type="entry name" value="Ald_DH/histidinol_DH"/>
</dbReference>
<keyword evidence="2 4" id="KW-0560">Oxidoreductase</keyword>
<keyword evidence="7" id="KW-1185">Reference proteome</keyword>
<evidence type="ECO:0000256" key="2">
    <source>
        <dbReference type="ARBA" id="ARBA00023002"/>
    </source>
</evidence>
<dbReference type="OrthoDB" id="9761688at2"/>
<dbReference type="Proteomes" id="UP000092698">
    <property type="component" value="Chromosome"/>
</dbReference>
<dbReference type="KEGG" id="anh:A6F65_00121"/>
<dbReference type="PROSITE" id="PS00070">
    <property type="entry name" value="ALDEHYDE_DEHYDR_CYS"/>
    <property type="match status" value="1"/>
</dbReference>
<proteinExistence type="inferred from homology"/>
<feature type="active site" evidence="3">
    <location>
        <position position="256"/>
    </location>
</feature>
<evidence type="ECO:0000256" key="1">
    <source>
        <dbReference type="ARBA" id="ARBA00009986"/>
    </source>
</evidence>
<evidence type="ECO:0000256" key="4">
    <source>
        <dbReference type="RuleBase" id="RU003345"/>
    </source>
</evidence>
<dbReference type="EMBL" id="CP016545">
    <property type="protein sequence ID" value="ANU06449.1"/>
    <property type="molecule type" value="Genomic_DNA"/>
</dbReference>
<reference evidence="6 7" key="1">
    <citation type="submission" date="2016-07" db="EMBL/GenBank/DDBJ databases">
        <title>Complete genome sequence of Altererythrobacter namhicola JCM 16345T, containing esterase-encoding genes.</title>
        <authorList>
            <person name="Cheng H."/>
            <person name="Wu Y.-H."/>
            <person name="Jian S.-L."/>
            <person name="Huo Y.-Y."/>
            <person name="Wang C.-S."/>
            <person name="Xu X.-W."/>
        </authorList>
    </citation>
    <scope>NUCLEOTIDE SEQUENCE [LARGE SCALE GENOMIC DNA]</scope>
    <source>
        <strain evidence="6 7">JCM 16345</strain>
    </source>
</reference>
<dbReference type="PANTHER" id="PTHR11699">
    <property type="entry name" value="ALDEHYDE DEHYDROGENASE-RELATED"/>
    <property type="match status" value="1"/>
</dbReference>
<name>A0A1C7D4S4_9SPHN</name>
<accession>A0A1C7D4S4</accession>
<dbReference type="InterPro" id="IPR016162">
    <property type="entry name" value="Ald_DH_N"/>
</dbReference>
<dbReference type="STRING" id="645517.A6F65_00121"/>
<dbReference type="Gene3D" id="3.40.605.10">
    <property type="entry name" value="Aldehyde Dehydrogenase, Chain A, domain 1"/>
    <property type="match status" value="1"/>
</dbReference>
<protein>
    <submittedName>
        <fullName evidence="6">Betaine aldehyde dehydrogenase</fullName>
        <ecNumber evidence="6">1.2.1.8</ecNumber>
    </submittedName>
</protein>
<evidence type="ECO:0000259" key="5">
    <source>
        <dbReference type="Pfam" id="PF00171"/>
    </source>
</evidence>
<dbReference type="Gene3D" id="3.40.309.10">
    <property type="entry name" value="Aldehyde Dehydrogenase, Chain A, domain 2"/>
    <property type="match status" value="1"/>
</dbReference>
<dbReference type="InterPro" id="IPR015590">
    <property type="entry name" value="Aldehyde_DH_dom"/>
</dbReference>
<comment type="similarity">
    <text evidence="1 4">Belongs to the aldehyde dehydrogenase family.</text>
</comment>
<evidence type="ECO:0000256" key="3">
    <source>
        <dbReference type="PROSITE-ProRule" id="PRU10007"/>
    </source>
</evidence>
<dbReference type="AlphaFoldDB" id="A0A1C7D4S4"/>
<dbReference type="Pfam" id="PF00171">
    <property type="entry name" value="Aldedh"/>
    <property type="match status" value="1"/>
</dbReference>
<evidence type="ECO:0000313" key="6">
    <source>
        <dbReference type="EMBL" id="ANU06449.1"/>
    </source>
</evidence>
<dbReference type="PROSITE" id="PS00687">
    <property type="entry name" value="ALDEHYDE_DEHYDR_GLU"/>
    <property type="match status" value="1"/>
</dbReference>
<sequence length="483" mass="50169">MTDDFAADGLARNFVAGEWRGGDGGESIAVEDPASEERVLDAAIAGSESLDVAIGAAKDCVARGAISDMLPAERAALLRRIAAEIRTLAQKGSPLLARESGKRLEDAQGEFAEAAAYFEYYSGLADKIEGRSIPLGPGLADFTVLEPYGISAQIIPWNYPVSLAARSLAPALAAGNCAILKAPELDPAALLMLGHAIDRAGVPKGAVSILNGIGADLGARLVRSPDVDQIVFTGSVATGQAILHAAADIVTPALVELGGKSAAIAYADADADALVESVKWGIFNNAGQVCSAMSRLLVHRSRHAEIMERLVAMAGSLSVGDGLSNHDHTPQISAAQLDRVEAMVARARSDGQEVATGGARIDRPGHFMAPTILDNVDPASPIAQEEVFGPVLCVTPFDSEDEAIALANGTEFGLVAGLFTRDIGVALRTANRLRAGQVFVNKWFAGGIQTPFGGVGKSGFGREKGAEALLNYVRTKNIAVALD</sequence>
<evidence type="ECO:0000313" key="7">
    <source>
        <dbReference type="Proteomes" id="UP000092698"/>
    </source>
</evidence>
<dbReference type="InterPro" id="IPR016163">
    <property type="entry name" value="Ald_DH_C"/>
</dbReference>
<dbReference type="InterPro" id="IPR016160">
    <property type="entry name" value="Ald_DH_CS_CYS"/>
</dbReference>
<dbReference type="SUPFAM" id="SSF53720">
    <property type="entry name" value="ALDH-like"/>
    <property type="match status" value="1"/>
</dbReference>
<dbReference type="InterPro" id="IPR029510">
    <property type="entry name" value="Ald_DH_CS_GLU"/>
</dbReference>
<dbReference type="PATRIC" id="fig|645517.4.peg.121"/>
<dbReference type="EC" id="1.2.1.8" evidence="6"/>
<gene>
    <name evidence="6" type="primary">gbsA</name>
    <name evidence="6" type="ORF">A6F65_00121</name>
</gene>
<feature type="domain" description="Aldehyde dehydrogenase" evidence="5">
    <location>
        <begin position="19"/>
        <end position="478"/>
    </location>
</feature>
<dbReference type="RefSeq" id="WP_067784621.1">
    <property type="nucleotide sequence ID" value="NZ_CP016545.1"/>
</dbReference>
<dbReference type="FunFam" id="3.40.309.10:FF:000012">
    <property type="entry name" value="Betaine aldehyde dehydrogenase"/>
    <property type="match status" value="1"/>
</dbReference>
<dbReference type="GO" id="GO:0008802">
    <property type="term" value="F:betaine-aldehyde dehydrogenase (NAD+) activity"/>
    <property type="evidence" value="ECO:0007669"/>
    <property type="project" value="UniProtKB-EC"/>
</dbReference>